<keyword evidence="5" id="KW-1185">Reference proteome</keyword>
<keyword evidence="2" id="KW-1133">Transmembrane helix</keyword>
<evidence type="ECO:0000313" key="4">
    <source>
        <dbReference type="EMBL" id="MDN4164089.1"/>
    </source>
</evidence>
<feature type="transmembrane region" description="Helical" evidence="2">
    <location>
        <begin position="16"/>
        <end position="38"/>
    </location>
</feature>
<dbReference type="Gene3D" id="3.30.450.40">
    <property type="match status" value="1"/>
</dbReference>
<dbReference type="SUPFAM" id="SSF55781">
    <property type="entry name" value="GAF domain-like"/>
    <property type="match status" value="1"/>
</dbReference>
<dbReference type="Gene3D" id="6.10.340.10">
    <property type="match status" value="1"/>
</dbReference>
<gene>
    <name evidence="4" type="ORF">QWY31_01185</name>
</gene>
<evidence type="ECO:0000313" key="5">
    <source>
        <dbReference type="Proteomes" id="UP001168552"/>
    </source>
</evidence>
<organism evidence="4 5">
    <name type="scientific">Shiella aurantiaca</name>
    <dbReference type="NCBI Taxonomy" id="3058365"/>
    <lineage>
        <taxon>Bacteria</taxon>
        <taxon>Pseudomonadati</taxon>
        <taxon>Bacteroidota</taxon>
        <taxon>Cytophagia</taxon>
        <taxon>Cytophagales</taxon>
        <taxon>Shiellaceae</taxon>
        <taxon>Shiella</taxon>
    </lineage>
</organism>
<dbReference type="PROSITE" id="PS50885">
    <property type="entry name" value="HAMP"/>
    <property type="match status" value="1"/>
</dbReference>
<feature type="domain" description="HAMP" evidence="3">
    <location>
        <begin position="190"/>
        <end position="242"/>
    </location>
</feature>
<protein>
    <submittedName>
        <fullName evidence="4">GAF domain-containing protein</fullName>
    </submittedName>
</protein>
<dbReference type="InterPro" id="IPR003018">
    <property type="entry name" value="GAF"/>
</dbReference>
<evidence type="ECO:0000256" key="2">
    <source>
        <dbReference type="SAM" id="Phobius"/>
    </source>
</evidence>
<dbReference type="SUPFAM" id="SSF55785">
    <property type="entry name" value="PYP-like sensor domain (PAS domain)"/>
    <property type="match status" value="2"/>
</dbReference>
<dbReference type="SUPFAM" id="SSF158472">
    <property type="entry name" value="HAMP domain-like"/>
    <property type="match status" value="1"/>
</dbReference>
<dbReference type="RefSeq" id="WP_320002615.1">
    <property type="nucleotide sequence ID" value="NZ_JAUHJS010000001.1"/>
</dbReference>
<dbReference type="Pfam" id="PF13185">
    <property type="entry name" value="GAF_2"/>
    <property type="match status" value="1"/>
</dbReference>
<dbReference type="NCBIfam" id="TIGR00229">
    <property type="entry name" value="sensory_box"/>
    <property type="match status" value="1"/>
</dbReference>
<dbReference type="InterPro" id="IPR029016">
    <property type="entry name" value="GAF-like_dom_sf"/>
</dbReference>
<dbReference type="CDD" id="cd00130">
    <property type="entry name" value="PAS"/>
    <property type="match status" value="1"/>
</dbReference>
<dbReference type="InterPro" id="IPR000014">
    <property type="entry name" value="PAS"/>
</dbReference>
<evidence type="ECO:0000259" key="3">
    <source>
        <dbReference type="PROSITE" id="PS50885"/>
    </source>
</evidence>
<dbReference type="Pfam" id="PF00672">
    <property type="entry name" value="HAMP"/>
    <property type="match status" value="1"/>
</dbReference>
<feature type="transmembrane region" description="Helical" evidence="2">
    <location>
        <begin position="170"/>
        <end position="192"/>
    </location>
</feature>
<dbReference type="InterPro" id="IPR003660">
    <property type="entry name" value="HAMP_dom"/>
</dbReference>
<dbReference type="SMART" id="SM00065">
    <property type="entry name" value="GAF"/>
    <property type="match status" value="1"/>
</dbReference>
<dbReference type="Gene3D" id="3.30.450.20">
    <property type="entry name" value="PAS domain"/>
    <property type="match status" value="2"/>
</dbReference>
<comment type="caution">
    <text evidence="4">The sequence shown here is derived from an EMBL/GenBank/DDBJ whole genome shotgun (WGS) entry which is preliminary data.</text>
</comment>
<dbReference type="Pfam" id="PF13426">
    <property type="entry name" value="PAS_9"/>
    <property type="match status" value="1"/>
</dbReference>
<keyword evidence="2" id="KW-0812">Transmembrane</keyword>
<dbReference type="CDD" id="cd06225">
    <property type="entry name" value="HAMP"/>
    <property type="match status" value="1"/>
</dbReference>
<dbReference type="InterPro" id="IPR035965">
    <property type="entry name" value="PAS-like_dom_sf"/>
</dbReference>
<reference evidence="4" key="1">
    <citation type="submission" date="2023-06" db="EMBL/GenBank/DDBJ databases">
        <title>Cytophagales bacterium Strain LB-30, isolated from soil.</title>
        <authorList>
            <person name="Liu B."/>
        </authorList>
    </citation>
    <scope>NUCLEOTIDE SEQUENCE</scope>
    <source>
        <strain evidence="4">LB-30</strain>
    </source>
</reference>
<name>A0ABT8F159_9BACT</name>
<dbReference type="EMBL" id="JAUHJS010000001">
    <property type="protein sequence ID" value="MDN4164089.1"/>
    <property type="molecule type" value="Genomic_DNA"/>
</dbReference>
<keyword evidence="1" id="KW-0175">Coiled coil</keyword>
<sequence>MAKFAKSLRDWKIRRVAFLFLFLLALLAVTNFLIVYFFGITTEDLIVKDKVSKLSLAIRELHPDNLEGIDEANLEEKIFRIDVELLETMQGSTVQYEGNEFLLSPIEEPLLSDFQGLIKNWELYKSAILGQRTTSDLDRLYTSVEIKSDDIQSQIFSVLQKKRENLFNGIAFSIVFNILIFVALIMIMRYLIMGPIFKISLTSRKLAKGNLSERIRLKSQNEIGYIAQNINSLVDILKSATEFSQSIGQGNLDVQYKLSDNENISDNHLATSLIGMRDQMKSAAQAEFARNWVTQGLAQFADILRRNNDNLQVLADELLTALVKYLNANQGAIFVQSEDNKNELQLIATYAYERRKKQKMNVQIGEGLVGQAFREKDTLYITEIPEEYIKIKSGLGERTPNYLLVSPLIANETVNGVIEIASFEDILPYQREFVEKLGETISATISTTRINEKTKKLLEESRQMTEELRAQEEEMRQNMEEMQATQEEMRRAQLEVTKKEANLNALINNTEDSIITMDRNYKIMLLNEVQRNRYKGTQYEGITEGSNALEMLGAVRDEWKGYYDKALAGERLDFVIKSSVKGEDTYRQYFINPIRDQYNEVIGLSVFSRNVTGQKLQEIQNRILLQDLSQKNKLFDSFSYFLELNAEKHITKINARALEALSYSESELIGQHINILLPEEGTLRSGLEMMLKGEVWQEDIDLKAKDGSLIPVHSASTSVLNNDGQVEKFAMVFYRR</sequence>
<accession>A0ABT8F159</accession>
<dbReference type="Proteomes" id="UP001168552">
    <property type="component" value="Unassembled WGS sequence"/>
</dbReference>
<proteinExistence type="predicted"/>
<feature type="coiled-coil region" evidence="1">
    <location>
        <begin position="451"/>
        <end position="509"/>
    </location>
</feature>
<evidence type="ECO:0000256" key="1">
    <source>
        <dbReference type="SAM" id="Coils"/>
    </source>
</evidence>
<keyword evidence="2" id="KW-0472">Membrane</keyword>